<evidence type="ECO:0000256" key="3">
    <source>
        <dbReference type="ARBA" id="ARBA00022755"/>
    </source>
</evidence>
<sequence length="192" mass="21202">MKRFAIFASGSGSNAEAIWQAIERGELSGECVLLVTDKPDAKVLERADQYHIPSFSFTPKAYASKQDFEEEILVLLHTLRVEYIVLAGYMRLIGDVLLEAYPSRIINIHPSLLPAFPGKDAIGQALAADVDVSGVTIHYVDAGMDTGPIIAQREVEITDCDPAEAAKRIQAVEHALYPHVLHQVFIQQEVFK</sequence>
<protein>
    <recommendedName>
        <fullName evidence="6">Phosphoribosylglycinamide formyltransferase</fullName>
        <ecNumber evidence="6">2.1.2.2</ecNumber>
    </recommendedName>
    <alternativeName>
        <fullName evidence="6">5'-phosphoribosylglycinamide transformylase</fullName>
    </alternativeName>
    <alternativeName>
        <fullName evidence="6">GAR transformylase</fullName>
        <shortName evidence="6">GART</shortName>
    </alternativeName>
</protein>
<dbReference type="EC" id="2.1.2.2" evidence="6"/>
<dbReference type="AlphaFoldDB" id="A0A377FXL0"/>
<dbReference type="SMR" id="A0A377FXL0"/>
<feature type="active site" description="Proton donor" evidence="6">
    <location>
        <position position="109"/>
    </location>
</feature>
<dbReference type="GO" id="GO:0004644">
    <property type="term" value="F:phosphoribosylglycinamide formyltransferase activity"/>
    <property type="evidence" value="ECO:0007669"/>
    <property type="project" value="UniProtKB-UniRule"/>
</dbReference>
<dbReference type="Proteomes" id="UP000254060">
    <property type="component" value="Unassembled WGS sequence"/>
</dbReference>
<comment type="function">
    <text evidence="6">Catalyzes the transfer of a formyl group from 10-formyltetrahydrofolate to 5-phospho-ribosyl-glycinamide (GAR), producing 5-phospho-ribosyl-N-formylglycinamide (FGAR) and tetrahydrofolate.</text>
</comment>
<dbReference type="PANTHER" id="PTHR43369">
    <property type="entry name" value="PHOSPHORIBOSYLGLYCINAMIDE FORMYLTRANSFERASE"/>
    <property type="match status" value="1"/>
</dbReference>
<comment type="pathway">
    <text evidence="1 6">Purine metabolism; IMP biosynthesis via de novo pathway; N(2)-formyl-N(1)-(5-phospho-D-ribosyl)glycinamide from N(1)-(5-phospho-D-ribosyl)glycinamide (10-formyl THF route): step 1/1.</text>
</comment>
<feature type="binding site" evidence="6">
    <location>
        <position position="65"/>
    </location>
    <ligand>
        <name>(6R)-10-formyltetrahydrofolate</name>
        <dbReference type="ChEBI" id="CHEBI:195366"/>
    </ligand>
</feature>
<dbReference type="STRING" id="1397694.GCA_000702585_00004"/>
<proteinExistence type="inferred from homology"/>
<dbReference type="SUPFAM" id="SSF53328">
    <property type="entry name" value="Formyltransferase"/>
    <property type="match status" value="1"/>
</dbReference>
<keyword evidence="2 6" id="KW-0808">Transferase</keyword>
<evidence type="ECO:0000313" key="9">
    <source>
        <dbReference type="Proteomes" id="UP000254060"/>
    </source>
</evidence>
<dbReference type="Gene3D" id="3.40.50.170">
    <property type="entry name" value="Formyl transferase, N-terminal domain"/>
    <property type="match status" value="1"/>
</dbReference>
<dbReference type="Pfam" id="PF00551">
    <property type="entry name" value="Formyl_trans_N"/>
    <property type="match status" value="1"/>
</dbReference>
<dbReference type="NCBIfam" id="TIGR00639">
    <property type="entry name" value="PurN"/>
    <property type="match status" value="1"/>
</dbReference>
<accession>A0A377FXL0</accession>
<dbReference type="InterPro" id="IPR001555">
    <property type="entry name" value="GART_AS"/>
</dbReference>
<dbReference type="PROSITE" id="PS00373">
    <property type="entry name" value="GART"/>
    <property type="match status" value="1"/>
</dbReference>
<evidence type="ECO:0000256" key="1">
    <source>
        <dbReference type="ARBA" id="ARBA00005054"/>
    </source>
</evidence>
<gene>
    <name evidence="6 8" type="primary">purN</name>
    <name evidence="8" type="ORF">NCTC13163_02576</name>
</gene>
<feature type="binding site" evidence="6">
    <location>
        <position position="107"/>
    </location>
    <ligand>
        <name>(6R)-10-formyltetrahydrofolate</name>
        <dbReference type="ChEBI" id="CHEBI:195366"/>
    </ligand>
</feature>
<evidence type="ECO:0000256" key="2">
    <source>
        <dbReference type="ARBA" id="ARBA00022679"/>
    </source>
</evidence>
<dbReference type="PANTHER" id="PTHR43369:SF2">
    <property type="entry name" value="PHOSPHORIBOSYLGLYCINAMIDE FORMYLTRANSFERASE"/>
    <property type="match status" value="1"/>
</dbReference>
<evidence type="ECO:0000256" key="5">
    <source>
        <dbReference type="ARBA" id="ARBA00047664"/>
    </source>
</evidence>
<dbReference type="InterPro" id="IPR002376">
    <property type="entry name" value="Formyl_transf_N"/>
</dbReference>
<keyword evidence="3 6" id="KW-0658">Purine biosynthesis</keyword>
<evidence type="ECO:0000259" key="7">
    <source>
        <dbReference type="Pfam" id="PF00551"/>
    </source>
</evidence>
<dbReference type="EMBL" id="UGGP01000001">
    <property type="protein sequence ID" value="STO09175.1"/>
    <property type="molecule type" value="Genomic_DNA"/>
</dbReference>
<dbReference type="RefSeq" id="WP_024371769.1">
    <property type="nucleotide sequence ID" value="NZ_UGGP01000001.1"/>
</dbReference>
<feature type="binding site" evidence="6">
    <location>
        <begin position="12"/>
        <end position="14"/>
    </location>
    <ligand>
        <name>N(1)-(5-phospho-beta-D-ribosyl)glycinamide</name>
        <dbReference type="ChEBI" id="CHEBI:143788"/>
    </ligand>
</feature>
<evidence type="ECO:0000256" key="4">
    <source>
        <dbReference type="ARBA" id="ARBA00038440"/>
    </source>
</evidence>
<feature type="binding site" evidence="6">
    <location>
        <begin position="90"/>
        <end position="93"/>
    </location>
    <ligand>
        <name>(6R)-10-formyltetrahydrofolate</name>
        <dbReference type="ChEBI" id="CHEBI:195366"/>
    </ligand>
</feature>
<feature type="domain" description="Formyl transferase N-terminal" evidence="7">
    <location>
        <begin position="2"/>
        <end position="181"/>
    </location>
</feature>
<evidence type="ECO:0000313" key="8">
    <source>
        <dbReference type="EMBL" id="STO09175.1"/>
    </source>
</evidence>
<dbReference type="InterPro" id="IPR004607">
    <property type="entry name" value="GART"/>
</dbReference>
<dbReference type="OrthoDB" id="9806170at2"/>
<dbReference type="UniPathway" id="UPA00074">
    <property type="reaction ID" value="UER00126"/>
</dbReference>
<dbReference type="GO" id="GO:0005829">
    <property type="term" value="C:cytosol"/>
    <property type="evidence" value="ECO:0007669"/>
    <property type="project" value="TreeGrafter"/>
</dbReference>
<comment type="catalytic activity">
    <reaction evidence="5 6">
        <text>N(1)-(5-phospho-beta-D-ribosyl)glycinamide + (6R)-10-formyltetrahydrofolate = N(2)-formyl-N(1)-(5-phospho-beta-D-ribosyl)glycinamide + (6S)-5,6,7,8-tetrahydrofolate + H(+)</text>
        <dbReference type="Rhea" id="RHEA:15053"/>
        <dbReference type="ChEBI" id="CHEBI:15378"/>
        <dbReference type="ChEBI" id="CHEBI:57453"/>
        <dbReference type="ChEBI" id="CHEBI:143788"/>
        <dbReference type="ChEBI" id="CHEBI:147286"/>
        <dbReference type="ChEBI" id="CHEBI:195366"/>
        <dbReference type="EC" id="2.1.2.2"/>
    </reaction>
</comment>
<name>A0A377FXL0_9BACL</name>
<dbReference type="HAMAP" id="MF_01930">
    <property type="entry name" value="PurN"/>
    <property type="match status" value="1"/>
</dbReference>
<dbReference type="GO" id="GO:0006189">
    <property type="term" value="P:'de novo' IMP biosynthetic process"/>
    <property type="evidence" value="ECO:0007669"/>
    <property type="project" value="UniProtKB-UniRule"/>
</dbReference>
<dbReference type="InterPro" id="IPR036477">
    <property type="entry name" value="Formyl_transf_N_sf"/>
</dbReference>
<organism evidence="8 9">
    <name type="scientific">Exiguobacterium aurantiacum</name>
    <dbReference type="NCBI Taxonomy" id="33987"/>
    <lineage>
        <taxon>Bacteria</taxon>
        <taxon>Bacillati</taxon>
        <taxon>Bacillota</taxon>
        <taxon>Bacilli</taxon>
        <taxon>Bacillales</taxon>
        <taxon>Bacillales Family XII. Incertae Sedis</taxon>
        <taxon>Exiguobacterium</taxon>
    </lineage>
</organism>
<feature type="site" description="Raises pKa of active site His" evidence="6">
    <location>
        <position position="145"/>
    </location>
</feature>
<reference evidence="8 9" key="1">
    <citation type="submission" date="2018-06" db="EMBL/GenBank/DDBJ databases">
        <authorList>
            <consortium name="Pathogen Informatics"/>
            <person name="Doyle S."/>
        </authorList>
    </citation>
    <scope>NUCLEOTIDE SEQUENCE [LARGE SCALE GENOMIC DNA]</scope>
    <source>
        <strain evidence="8 9">NCTC13163</strain>
    </source>
</reference>
<evidence type="ECO:0000256" key="6">
    <source>
        <dbReference type="HAMAP-Rule" id="MF_01930"/>
    </source>
</evidence>
<dbReference type="CDD" id="cd08645">
    <property type="entry name" value="FMT_core_GART"/>
    <property type="match status" value="1"/>
</dbReference>
<comment type="similarity">
    <text evidence="4 6">Belongs to the GART family.</text>
</comment>